<dbReference type="PANTHER" id="PTHR24960:SF76">
    <property type="entry name" value="4FE-4S FERREDOXIN-TYPE DOMAIN-CONTAINING PROTEIN"/>
    <property type="match status" value="1"/>
</dbReference>
<dbReference type="PROSITE" id="PS51379">
    <property type="entry name" value="4FE4S_FER_2"/>
    <property type="match status" value="2"/>
</dbReference>
<evidence type="ECO:0000256" key="5">
    <source>
        <dbReference type="ARBA" id="ARBA00023004"/>
    </source>
</evidence>
<evidence type="ECO:0000256" key="4">
    <source>
        <dbReference type="ARBA" id="ARBA00022723"/>
    </source>
</evidence>
<dbReference type="InterPro" id="IPR017896">
    <property type="entry name" value="4Fe4S_Fe-S-bd"/>
</dbReference>
<dbReference type="GO" id="GO:0051539">
    <property type="term" value="F:4 iron, 4 sulfur cluster binding"/>
    <property type="evidence" value="ECO:0007669"/>
    <property type="project" value="UniProtKB-KW"/>
</dbReference>
<sequence>MAGEAVWLSRCGGYEPEELLRQVEEAFTALGVWEELRPGMQVVLKPNLVMSSKPEAAIATHPALVAAVGKCVQKAGGKVLIAESPGGPYTPAAMKAVFRGCGYTEMAEACGFALYTECKSREVTLPGARRCKQLSVAEPFLTRDYLIDLCKLKTHGMVGFSGAVKNLFGAVPGLQKPELHCRFPEKGPFSEMLVDLCDFLQPDLCLTDGILAMEGNGPTGGVPRQAGVLGASKSPYALDVCMATLIGIDPESVLMLQEAHRRGLGPLSPKECTLVKEPLEPLLLGDFQKAEAASTDFIDRLPKFLRPAAKKIATPLPKIRKGACVGCGKCAESCPQHTIAIRQGKAVIDYKRCIRCFCCHEMCPQHVIDIQRWSLLRH</sequence>
<organism evidence="8 9">
    <name type="scientific">Candidatus Acutalibacter pullicola</name>
    <dbReference type="NCBI Taxonomy" id="2838417"/>
    <lineage>
        <taxon>Bacteria</taxon>
        <taxon>Bacillati</taxon>
        <taxon>Bacillota</taxon>
        <taxon>Clostridia</taxon>
        <taxon>Eubacteriales</taxon>
        <taxon>Acutalibacteraceae</taxon>
        <taxon>Acutalibacter</taxon>
    </lineage>
</organism>
<dbReference type="SUPFAM" id="SSF54862">
    <property type="entry name" value="4Fe-4S ferredoxins"/>
    <property type="match status" value="1"/>
</dbReference>
<keyword evidence="5" id="KW-0408">Iron</keyword>
<gene>
    <name evidence="8" type="ORF">H9710_05840</name>
</gene>
<protein>
    <recommendedName>
        <fullName evidence="2">Ferredoxin</fullName>
    </recommendedName>
</protein>
<evidence type="ECO:0000256" key="6">
    <source>
        <dbReference type="ARBA" id="ARBA00023014"/>
    </source>
</evidence>
<reference evidence="8" key="1">
    <citation type="journal article" date="2021" name="PeerJ">
        <title>Extensive microbial diversity within the chicken gut microbiome revealed by metagenomics and culture.</title>
        <authorList>
            <person name="Gilroy R."/>
            <person name="Ravi A."/>
            <person name="Getino M."/>
            <person name="Pursley I."/>
            <person name="Horton D.L."/>
            <person name="Alikhan N.F."/>
            <person name="Baker D."/>
            <person name="Gharbi K."/>
            <person name="Hall N."/>
            <person name="Watson M."/>
            <person name="Adriaenssens E.M."/>
            <person name="Foster-Nyarko E."/>
            <person name="Jarju S."/>
            <person name="Secka A."/>
            <person name="Antonio M."/>
            <person name="Oren A."/>
            <person name="Chaudhuri R.R."/>
            <person name="La Ragione R."/>
            <person name="Hildebrand F."/>
            <person name="Pallen M.J."/>
        </authorList>
    </citation>
    <scope>NUCLEOTIDE SEQUENCE</scope>
    <source>
        <strain evidence="8">CHK185-1770</strain>
    </source>
</reference>
<dbReference type="GO" id="GO:0046872">
    <property type="term" value="F:metal ion binding"/>
    <property type="evidence" value="ECO:0007669"/>
    <property type="project" value="UniProtKB-KW"/>
</dbReference>
<dbReference type="Pfam" id="PF04015">
    <property type="entry name" value="DUF362"/>
    <property type="match status" value="1"/>
</dbReference>
<comment type="function">
    <text evidence="1">Ferredoxins are iron-sulfur proteins that transfer electrons in a wide variety of metabolic reactions.</text>
</comment>
<dbReference type="InterPro" id="IPR007160">
    <property type="entry name" value="DUF362"/>
</dbReference>
<keyword evidence="4" id="KW-0479">Metal-binding</keyword>
<evidence type="ECO:0000256" key="2">
    <source>
        <dbReference type="ARBA" id="ARBA00013529"/>
    </source>
</evidence>
<dbReference type="EMBL" id="DWXG01000045">
    <property type="protein sequence ID" value="HJB98085.1"/>
    <property type="molecule type" value="Genomic_DNA"/>
</dbReference>
<dbReference type="Proteomes" id="UP000826793">
    <property type="component" value="Unassembled WGS sequence"/>
</dbReference>
<feature type="domain" description="4Fe-4S ferredoxin-type" evidence="7">
    <location>
        <begin position="345"/>
        <end position="373"/>
    </location>
</feature>
<dbReference type="AlphaFoldDB" id="A0A9D2SET6"/>
<keyword evidence="3" id="KW-0004">4Fe-4S</keyword>
<dbReference type="InterPro" id="IPR050157">
    <property type="entry name" value="PSI_iron-sulfur_center"/>
</dbReference>
<keyword evidence="6" id="KW-0411">Iron-sulfur</keyword>
<evidence type="ECO:0000259" key="7">
    <source>
        <dbReference type="PROSITE" id="PS51379"/>
    </source>
</evidence>
<reference evidence="8" key="2">
    <citation type="submission" date="2021-04" db="EMBL/GenBank/DDBJ databases">
        <authorList>
            <person name="Gilroy R."/>
        </authorList>
    </citation>
    <scope>NUCLEOTIDE SEQUENCE</scope>
    <source>
        <strain evidence="8">CHK185-1770</strain>
    </source>
</reference>
<dbReference type="PROSITE" id="PS00198">
    <property type="entry name" value="4FE4S_FER_1"/>
    <property type="match status" value="1"/>
</dbReference>
<dbReference type="Gene3D" id="3.30.70.20">
    <property type="match status" value="1"/>
</dbReference>
<name>A0A9D2SET6_9FIRM</name>
<dbReference type="PANTHER" id="PTHR24960">
    <property type="entry name" value="PHOTOSYSTEM I IRON-SULFUR CENTER-RELATED"/>
    <property type="match status" value="1"/>
</dbReference>
<feature type="domain" description="4Fe-4S ferredoxin-type" evidence="7">
    <location>
        <begin position="315"/>
        <end position="344"/>
    </location>
</feature>
<dbReference type="Pfam" id="PF13237">
    <property type="entry name" value="Fer4_10"/>
    <property type="match status" value="1"/>
</dbReference>
<proteinExistence type="predicted"/>
<evidence type="ECO:0000313" key="9">
    <source>
        <dbReference type="Proteomes" id="UP000826793"/>
    </source>
</evidence>
<evidence type="ECO:0000256" key="3">
    <source>
        <dbReference type="ARBA" id="ARBA00022485"/>
    </source>
</evidence>
<accession>A0A9D2SET6</accession>
<evidence type="ECO:0000313" key="8">
    <source>
        <dbReference type="EMBL" id="HJB98085.1"/>
    </source>
</evidence>
<dbReference type="InterPro" id="IPR017900">
    <property type="entry name" value="4Fe4S_Fe_S_CS"/>
</dbReference>
<comment type="caution">
    <text evidence="8">The sequence shown here is derived from an EMBL/GenBank/DDBJ whole genome shotgun (WGS) entry which is preliminary data.</text>
</comment>
<evidence type="ECO:0000256" key="1">
    <source>
        <dbReference type="ARBA" id="ARBA00003532"/>
    </source>
</evidence>